<proteinExistence type="inferred from homology"/>
<sequence>MAAANKDNLSQPNNANIQNNTVDSQIPDLNLEISLSGIYTDNSNQNPLDRSSTEARVLRLQETQKAPQMAAAPIRAIRLPRASSLPSESRLAIRHKDVLALRRPETKQKIAQRQMSQQPAALPEVARALAAPAAPADLVMCSASCASNGAGALDTVYHYKEEGYFTVSRAAEGAVSVQTLNSQRNVTPVATSVTAATTEEVGPSQSTPKRVKHSTGSVPQNDGDDMVSVRTTGEGGRQIEGILYARDGEVHILCVCHGLFHSPAEFIKHGGGKEVPNPLRHIFVRPSSV</sequence>
<comment type="similarity">
    <text evidence="2 4">Belongs to the Ninja family.</text>
</comment>
<dbReference type="GO" id="GO:0005634">
    <property type="term" value="C:nucleus"/>
    <property type="evidence" value="ECO:0007669"/>
    <property type="project" value="UniProtKB-SubCell"/>
</dbReference>
<dbReference type="PANTHER" id="PTHR31413">
    <property type="entry name" value="AFP HOMOLOG 2"/>
    <property type="match status" value="1"/>
</dbReference>
<evidence type="ECO:0000256" key="4">
    <source>
        <dbReference type="RuleBase" id="RU369029"/>
    </source>
</evidence>
<gene>
    <name evidence="7" type="ORF">D8674_029855</name>
</gene>
<evidence type="ECO:0000256" key="3">
    <source>
        <dbReference type="ARBA" id="ARBA00023242"/>
    </source>
</evidence>
<evidence type="ECO:0000256" key="1">
    <source>
        <dbReference type="ARBA" id="ARBA00004123"/>
    </source>
</evidence>
<feature type="region of interest" description="Disordered" evidence="5">
    <location>
        <begin position="196"/>
        <end position="226"/>
    </location>
</feature>
<dbReference type="GO" id="GO:0045892">
    <property type="term" value="P:negative regulation of DNA-templated transcription"/>
    <property type="evidence" value="ECO:0007669"/>
    <property type="project" value="TreeGrafter"/>
</dbReference>
<reference evidence="8" key="2">
    <citation type="submission" date="2019-10" db="EMBL/GenBank/DDBJ databases">
        <title>A de novo genome assembly of a pear dwarfing rootstock.</title>
        <authorList>
            <person name="Wang F."/>
            <person name="Wang J."/>
            <person name="Li S."/>
            <person name="Zhang Y."/>
            <person name="Fang M."/>
            <person name="Ma L."/>
            <person name="Zhao Y."/>
            <person name="Jiang S."/>
        </authorList>
    </citation>
    <scope>NUCLEOTIDE SEQUENCE [LARGE SCALE GENOMIC DNA]</scope>
</reference>
<comment type="caution">
    <text evidence="7">The sequence shown here is derived from an EMBL/GenBank/DDBJ whole genome shotgun (WGS) entry which is preliminary data.</text>
</comment>
<dbReference type="Pfam" id="PF16135">
    <property type="entry name" value="TDBD"/>
    <property type="match status" value="1"/>
</dbReference>
<reference evidence="7 8" key="1">
    <citation type="submission" date="2019-09" db="EMBL/GenBank/DDBJ databases">
        <authorList>
            <person name="Ou C."/>
        </authorList>
    </citation>
    <scope>NUCLEOTIDE SEQUENCE [LARGE SCALE GENOMIC DNA]</scope>
    <source>
        <strain evidence="7">S2</strain>
        <tissue evidence="7">Leaf</tissue>
    </source>
</reference>
<dbReference type="OrthoDB" id="667358at2759"/>
<reference evidence="7 8" key="3">
    <citation type="submission" date="2019-11" db="EMBL/GenBank/DDBJ databases">
        <title>A de novo genome assembly of a pear dwarfing rootstock.</title>
        <authorList>
            <person name="Wang F."/>
            <person name="Wang J."/>
            <person name="Li S."/>
            <person name="Zhang Y."/>
            <person name="Fang M."/>
            <person name="Ma L."/>
            <person name="Zhao Y."/>
            <person name="Jiang S."/>
        </authorList>
    </citation>
    <scope>NUCLEOTIDE SEQUENCE [LARGE SCALE GENOMIC DNA]</scope>
    <source>
        <strain evidence="7">S2</strain>
        <tissue evidence="7">Leaf</tissue>
    </source>
</reference>
<protein>
    <recommendedName>
        <fullName evidence="4">Ninja-family protein</fullName>
    </recommendedName>
    <alternativeName>
        <fullName evidence="4">ABI-binding protein</fullName>
    </alternativeName>
</protein>
<accession>A0A5N5I1I7</accession>
<evidence type="ECO:0000256" key="5">
    <source>
        <dbReference type="SAM" id="MobiDB-lite"/>
    </source>
</evidence>
<comment type="subcellular location">
    <subcellularLocation>
        <location evidence="1 4">Nucleus</location>
    </subcellularLocation>
</comment>
<dbReference type="Proteomes" id="UP000327157">
    <property type="component" value="Chromosome 6"/>
</dbReference>
<dbReference type="InterPro" id="IPR031307">
    <property type="entry name" value="Ninja_fam"/>
</dbReference>
<organism evidence="7 8">
    <name type="scientific">Pyrus ussuriensis x Pyrus communis</name>
    <dbReference type="NCBI Taxonomy" id="2448454"/>
    <lineage>
        <taxon>Eukaryota</taxon>
        <taxon>Viridiplantae</taxon>
        <taxon>Streptophyta</taxon>
        <taxon>Embryophyta</taxon>
        <taxon>Tracheophyta</taxon>
        <taxon>Spermatophyta</taxon>
        <taxon>Magnoliopsida</taxon>
        <taxon>eudicotyledons</taxon>
        <taxon>Gunneridae</taxon>
        <taxon>Pentapetalae</taxon>
        <taxon>rosids</taxon>
        <taxon>fabids</taxon>
        <taxon>Rosales</taxon>
        <taxon>Rosaceae</taxon>
        <taxon>Amygdaloideae</taxon>
        <taxon>Maleae</taxon>
        <taxon>Pyrus</taxon>
    </lineage>
</organism>
<keyword evidence="3 4" id="KW-0539">Nucleus</keyword>
<dbReference type="PANTHER" id="PTHR31413:SF43">
    <property type="entry name" value="NINJA-FAMILY PROTEIN"/>
    <property type="match status" value="1"/>
</dbReference>
<feature type="compositionally biased region" description="Polar residues" evidence="5">
    <location>
        <begin position="7"/>
        <end position="21"/>
    </location>
</feature>
<evidence type="ECO:0000259" key="6">
    <source>
        <dbReference type="Pfam" id="PF16135"/>
    </source>
</evidence>
<keyword evidence="8" id="KW-1185">Reference proteome</keyword>
<evidence type="ECO:0000256" key="2">
    <source>
        <dbReference type="ARBA" id="ARBA00006081"/>
    </source>
</evidence>
<dbReference type="AlphaFoldDB" id="A0A5N5I1I7"/>
<dbReference type="EMBL" id="SMOL01000120">
    <property type="protein sequence ID" value="KAB2633608.1"/>
    <property type="molecule type" value="Genomic_DNA"/>
</dbReference>
<feature type="domain" description="Tify" evidence="6">
    <location>
        <begin position="251"/>
        <end position="284"/>
    </location>
</feature>
<name>A0A5N5I1I7_9ROSA</name>
<dbReference type="InterPro" id="IPR032308">
    <property type="entry name" value="TDBD"/>
</dbReference>
<evidence type="ECO:0000313" key="7">
    <source>
        <dbReference type="EMBL" id="KAB2633608.1"/>
    </source>
</evidence>
<comment type="function">
    <text evidence="4">Acts as a negative regulator of abscisic acid (ABA) response.</text>
</comment>
<feature type="compositionally biased region" description="Polar residues" evidence="5">
    <location>
        <begin position="203"/>
        <end position="220"/>
    </location>
</feature>
<dbReference type="GO" id="GO:0007165">
    <property type="term" value="P:signal transduction"/>
    <property type="evidence" value="ECO:0007669"/>
    <property type="project" value="InterPro"/>
</dbReference>
<feature type="region of interest" description="Disordered" evidence="5">
    <location>
        <begin position="1"/>
        <end position="21"/>
    </location>
</feature>
<evidence type="ECO:0000313" key="8">
    <source>
        <dbReference type="Proteomes" id="UP000327157"/>
    </source>
</evidence>